<proteinExistence type="predicted"/>
<evidence type="ECO:0000256" key="2">
    <source>
        <dbReference type="ARBA" id="ARBA00022692"/>
    </source>
</evidence>
<feature type="domain" description="Major facilitator superfamily (MFS) profile" evidence="6">
    <location>
        <begin position="22"/>
        <end position="426"/>
    </location>
</feature>
<sequence>MTDPIPFSAHAGLPRARSRAWITALCFVIIVFDGYDLVVYGATVPSLLAYEPWQLSAGQAGAIGSYALVGMLLGALASGWFAPRIGARRIVLGSLVSFSVVMGLTALAPNPEVFGLLRFLGGLGLGGVVPTVIALTVEYSPPARRQFNNALMYSGYSVGGMCSALAALALLPEQSFRVMYALGMLPLVTVVPLVWRFLPESVGFLRATGRHAEAQALADRYGLALPGAVESRPADMRALLNGPRRIPLALLVVASFCGLLLVYGVNTWLPNIMRQLGYSLGSSLSFLLVLNLGAIVGALLAARAADRFGSKPVTVAAFLLAVIAILALGAGLPLAAAMTAVAVAGFGTVGTQILVNGYVATYFDAHERTTALGLSLGLGRLGAIFGPVLGGWIAASALGAEWNFYAFATVAALGCLAVGLVTRTHGHRPVPTPAADPRAQHAL</sequence>
<dbReference type="SUPFAM" id="SSF103473">
    <property type="entry name" value="MFS general substrate transporter"/>
    <property type="match status" value="1"/>
</dbReference>
<feature type="transmembrane region" description="Helical" evidence="5">
    <location>
        <begin position="404"/>
        <end position="422"/>
    </location>
</feature>
<dbReference type="Proteomes" id="UP001551658">
    <property type="component" value="Unassembled WGS sequence"/>
</dbReference>
<dbReference type="InterPro" id="IPR005829">
    <property type="entry name" value="Sugar_transporter_CS"/>
</dbReference>
<feature type="transmembrane region" description="Helical" evidence="5">
    <location>
        <begin position="338"/>
        <end position="359"/>
    </location>
</feature>
<feature type="transmembrane region" description="Helical" evidence="5">
    <location>
        <begin position="20"/>
        <end position="43"/>
    </location>
</feature>
<feature type="transmembrane region" description="Helical" evidence="5">
    <location>
        <begin position="90"/>
        <end position="109"/>
    </location>
</feature>
<feature type="transmembrane region" description="Helical" evidence="5">
    <location>
        <begin position="371"/>
        <end position="398"/>
    </location>
</feature>
<dbReference type="InterPro" id="IPR036259">
    <property type="entry name" value="MFS_trans_sf"/>
</dbReference>
<protein>
    <submittedName>
        <fullName evidence="7">MFS transporter</fullName>
    </submittedName>
</protein>
<feature type="transmembrane region" description="Helical" evidence="5">
    <location>
        <begin position="115"/>
        <end position="139"/>
    </location>
</feature>
<dbReference type="EMBL" id="JBFAIH010000028">
    <property type="protein sequence ID" value="MEV0367336.1"/>
    <property type="molecule type" value="Genomic_DNA"/>
</dbReference>
<feature type="transmembrane region" description="Helical" evidence="5">
    <location>
        <begin position="178"/>
        <end position="198"/>
    </location>
</feature>
<evidence type="ECO:0000256" key="5">
    <source>
        <dbReference type="SAM" id="Phobius"/>
    </source>
</evidence>
<dbReference type="Gene3D" id="1.20.1250.20">
    <property type="entry name" value="MFS general substrate transporter like domains"/>
    <property type="match status" value="1"/>
</dbReference>
<organism evidence="7 8">
    <name type="scientific">Nocardia fusca</name>
    <dbReference type="NCBI Taxonomy" id="941183"/>
    <lineage>
        <taxon>Bacteria</taxon>
        <taxon>Bacillati</taxon>
        <taxon>Actinomycetota</taxon>
        <taxon>Actinomycetes</taxon>
        <taxon>Mycobacteriales</taxon>
        <taxon>Nocardiaceae</taxon>
        <taxon>Nocardia</taxon>
    </lineage>
</organism>
<comment type="caution">
    <text evidence="7">The sequence shown here is derived from an EMBL/GenBank/DDBJ whole genome shotgun (WGS) entry which is preliminary data.</text>
</comment>
<feature type="transmembrane region" description="Helical" evidence="5">
    <location>
        <begin position="246"/>
        <end position="265"/>
    </location>
</feature>
<dbReference type="PANTHER" id="PTHR23508:SF10">
    <property type="entry name" value="CARBOXYLIC ACID TRANSPORTER PROTEIN HOMOLOG"/>
    <property type="match status" value="1"/>
</dbReference>
<gene>
    <name evidence="7" type="ORF">AB0H72_32070</name>
</gene>
<evidence type="ECO:0000256" key="1">
    <source>
        <dbReference type="ARBA" id="ARBA00004651"/>
    </source>
</evidence>
<dbReference type="PANTHER" id="PTHR23508">
    <property type="entry name" value="CARBOXYLIC ACID TRANSPORTER PROTEIN HOMOLOG"/>
    <property type="match status" value="1"/>
</dbReference>
<dbReference type="InterPro" id="IPR011701">
    <property type="entry name" value="MFS"/>
</dbReference>
<keyword evidence="4 5" id="KW-0472">Membrane</keyword>
<reference evidence="7 8" key="1">
    <citation type="submission" date="2024-06" db="EMBL/GenBank/DDBJ databases">
        <title>The Natural Products Discovery Center: Release of the First 8490 Sequenced Strains for Exploring Actinobacteria Biosynthetic Diversity.</title>
        <authorList>
            <person name="Kalkreuter E."/>
            <person name="Kautsar S.A."/>
            <person name="Yang D."/>
            <person name="Bader C.D."/>
            <person name="Teijaro C.N."/>
            <person name="Fluegel L."/>
            <person name="Davis C.M."/>
            <person name="Simpson J.R."/>
            <person name="Lauterbach L."/>
            <person name="Steele A.D."/>
            <person name="Gui C."/>
            <person name="Meng S."/>
            <person name="Li G."/>
            <person name="Viehrig K."/>
            <person name="Ye F."/>
            <person name="Su P."/>
            <person name="Kiefer A.F."/>
            <person name="Nichols A."/>
            <person name="Cepeda A.J."/>
            <person name="Yan W."/>
            <person name="Fan B."/>
            <person name="Jiang Y."/>
            <person name="Adhikari A."/>
            <person name="Zheng C.-J."/>
            <person name="Schuster L."/>
            <person name="Cowan T.M."/>
            <person name="Smanski M.J."/>
            <person name="Chevrette M.G."/>
            <person name="De Carvalho L.P.S."/>
            <person name="Shen B."/>
        </authorList>
    </citation>
    <scope>NUCLEOTIDE SEQUENCE [LARGE SCALE GENOMIC DNA]</scope>
    <source>
        <strain evidence="7 8">NPDC050671</strain>
    </source>
</reference>
<evidence type="ECO:0000313" key="7">
    <source>
        <dbReference type="EMBL" id="MEV0367336.1"/>
    </source>
</evidence>
<dbReference type="RefSeq" id="WP_357986714.1">
    <property type="nucleotide sequence ID" value="NZ_JBFAIH010000028.1"/>
</dbReference>
<evidence type="ECO:0000313" key="8">
    <source>
        <dbReference type="Proteomes" id="UP001551658"/>
    </source>
</evidence>
<feature type="transmembrane region" description="Helical" evidence="5">
    <location>
        <begin position="313"/>
        <end position="332"/>
    </location>
</feature>
<feature type="transmembrane region" description="Helical" evidence="5">
    <location>
        <begin position="277"/>
        <end position="301"/>
    </location>
</feature>
<evidence type="ECO:0000259" key="6">
    <source>
        <dbReference type="PROSITE" id="PS50850"/>
    </source>
</evidence>
<keyword evidence="2 5" id="KW-0812">Transmembrane</keyword>
<keyword evidence="8" id="KW-1185">Reference proteome</keyword>
<keyword evidence="3 5" id="KW-1133">Transmembrane helix</keyword>
<name>A0ABV3FI42_9NOCA</name>
<feature type="transmembrane region" description="Helical" evidence="5">
    <location>
        <begin position="151"/>
        <end position="172"/>
    </location>
</feature>
<evidence type="ECO:0000256" key="4">
    <source>
        <dbReference type="ARBA" id="ARBA00023136"/>
    </source>
</evidence>
<dbReference type="PROSITE" id="PS00217">
    <property type="entry name" value="SUGAR_TRANSPORT_2"/>
    <property type="match status" value="1"/>
</dbReference>
<accession>A0ABV3FI42</accession>
<dbReference type="Pfam" id="PF07690">
    <property type="entry name" value="MFS_1"/>
    <property type="match status" value="1"/>
</dbReference>
<evidence type="ECO:0000256" key="3">
    <source>
        <dbReference type="ARBA" id="ARBA00022989"/>
    </source>
</evidence>
<dbReference type="PROSITE" id="PS50850">
    <property type="entry name" value="MFS"/>
    <property type="match status" value="1"/>
</dbReference>
<comment type="subcellular location">
    <subcellularLocation>
        <location evidence="1">Cell membrane</location>
        <topology evidence="1">Multi-pass membrane protein</topology>
    </subcellularLocation>
</comment>
<dbReference type="InterPro" id="IPR020846">
    <property type="entry name" value="MFS_dom"/>
</dbReference>
<feature type="transmembrane region" description="Helical" evidence="5">
    <location>
        <begin position="63"/>
        <end position="83"/>
    </location>
</feature>